<sequence length="167" mass="18793">MSSLSSEGQPFFQPPLRLVAKALSGKVSMSYQVAQEVVAHCPSCKMDLMHVIVALDGQRIVRVICLTCRKEHAYHRPHEGATPESRVKKPKAPVRKRPDPKSVKWQEQWAAHPDAVPKPYSIQSVFSSGEVLEHPVFGIGFVTRIVEPGKMEVLFREGPKRLAFDRR</sequence>
<protein>
    <submittedName>
        <fullName evidence="2">Uncharacterized protein</fullName>
    </submittedName>
</protein>
<feature type="compositionally biased region" description="Basic and acidic residues" evidence="1">
    <location>
        <begin position="76"/>
        <end position="87"/>
    </location>
</feature>
<dbReference type="EMBL" id="UPXX01000032">
    <property type="protein sequence ID" value="VBB47842.1"/>
    <property type="molecule type" value="Genomic_DNA"/>
</dbReference>
<name>A0A653AIE5_UNCDX</name>
<organism evidence="2">
    <name type="scientific">Uncultured Desulfatiglans sp</name>
    <dbReference type="NCBI Taxonomy" id="1748965"/>
    <lineage>
        <taxon>Bacteria</taxon>
        <taxon>Pseudomonadati</taxon>
        <taxon>Thermodesulfobacteriota</taxon>
        <taxon>Desulfobacteria</taxon>
        <taxon>Desulfatiglandales</taxon>
        <taxon>Desulfatiglandaceae</taxon>
        <taxon>Desulfatiglans</taxon>
        <taxon>environmental samples</taxon>
    </lineage>
</organism>
<gene>
    <name evidence="2" type="ORF">TRIP_B50637</name>
</gene>
<proteinExistence type="predicted"/>
<evidence type="ECO:0000313" key="2">
    <source>
        <dbReference type="EMBL" id="VBB47842.1"/>
    </source>
</evidence>
<dbReference type="AlphaFoldDB" id="A0A653AIE5"/>
<feature type="region of interest" description="Disordered" evidence="1">
    <location>
        <begin position="76"/>
        <end position="102"/>
    </location>
</feature>
<reference evidence="2" key="1">
    <citation type="submission" date="2018-07" db="EMBL/GenBank/DDBJ databases">
        <authorList>
            <consortium name="Genoscope - CEA"/>
            <person name="William W."/>
        </authorList>
    </citation>
    <scope>NUCLEOTIDE SEQUENCE</scope>
    <source>
        <strain evidence="2">IK1</strain>
    </source>
</reference>
<evidence type="ECO:0000256" key="1">
    <source>
        <dbReference type="SAM" id="MobiDB-lite"/>
    </source>
</evidence>
<accession>A0A653AIE5</accession>